<dbReference type="InterPro" id="IPR002602">
    <property type="entry name" value="DB"/>
</dbReference>
<keyword evidence="1" id="KW-0732">Signal</keyword>
<name>A0A9P1ICK6_9PELO</name>
<dbReference type="EMBL" id="CANHGI010000002">
    <property type="protein sequence ID" value="CAI5442576.1"/>
    <property type="molecule type" value="Genomic_DNA"/>
</dbReference>
<sequence>MRILWLFFVLLICFLDFGYSRRDANQKLKACCARQKQADKSCKKRFCDFEAIHQGNMLHYLNTCGPKNNTVALMWDCASSRVDHTECCKRNNVLPTCLPYCKAQGKVPNEQVTHAFCMQNFNNIRQCFRSHLDQHPNIFGDN</sequence>
<evidence type="ECO:0000259" key="2">
    <source>
        <dbReference type="Pfam" id="PF01682"/>
    </source>
</evidence>
<keyword evidence="4" id="KW-1185">Reference proteome</keyword>
<dbReference type="PANTHER" id="PTHR46705">
    <property type="entry name" value="PROTEIN CBG09805"/>
    <property type="match status" value="1"/>
</dbReference>
<dbReference type="PANTHER" id="PTHR46705:SF13">
    <property type="entry name" value="DOMAIN OF UNKNOWN FUNCTION DB DOMAIN-CONTAINING PROTEIN"/>
    <property type="match status" value="1"/>
</dbReference>
<gene>
    <name evidence="3" type="ORF">CAMP_LOCUS5213</name>
</gene>
<dbReference type="OrthoDB" id="5843172at2759"/>
<proteinExistence type="predicted"/>
<evidence type="ECO:0000256" key="1">
    <source>
        <dbReference type="SAM" id="SignalP"/>
    </source>
</evidence>
<reference evidence="3" key="1">
    <citation type="submission" date="2022-11" db="EMBL/GenBank/DDBJ databases">
        <authorList>
            <person name="Kikuchi T."/>
        </authorList>
    </citation>
    <scope>NUCLEOTIDE SEQUENCE</scope>
    <source>
        <strain evidence="3">PS1010</strain>
    </source>
</reference>
<comment type="caution">
    <text evidence="3">The sequence shown here is derived from an EMBL/GenBank/DDBJ whole genome shotgun (WGS) entry which is preliminary data.</text>
</comment>
<feature type="chain" id="PRO_5040459506" description="Domain of unknown function DB domain-containing protein" evidence="1">
    <location>
        <begin position="21"/>
        <end position="142"/>
    </location>
</feature>
<feature type="signal peptide" evidence="1">
    <location>
        <begin position="1"/>
        <end position="20"/>
    </location>
</feature>
<evidence type="ECO:0000313" key="4">
    <source>
        <dbReference type="Proteomes" id="UP001152747"/>
    </source>
</evidence>
<dbReference type="Proteomes" id="UP001152747">
    <property type="component" value="Unassembled WGS sequence"/>
</dbReference>
<protein>
    <recommendedName>
        <fullName evidence="2">Domain of unknown function DB domain-containing protein</fullName>
    </recommendedName>
</protein>
<evidence type="ECO:0000313" key="3">
    <source>
        <dbReference type="EMBL" id="CAI5442576.1"/>
    </source>
</evidence>
<dbReference type="Pfam" id="PF01682">
    <property type="entry name" value="DB"/>
    <property type="match status" value="1"/>
</dbReference>
<organism evidence="3 4">
    <name type="scientific">Caenorhabditis angaria</name>
    <dbReference type="NCBI Taxonomy" id="860376"/>
    <lineage>
        <taxon>Eukaryota</taxon>
        <taxon>Metazoa</taxon>
        <taxon>Ecdysozoa</taxon>
        <taxon>Nematoda</taxon>
        <taxon>Chromadorea</taxon>
        <taxon>Rhabditida</taxon>
        <taxon>Rhabditina</taxon>
        <taxon>Rhabditomorpha</taxon>
        <taxon>Rhabditoidea</taxon>
        <taxon>Rhabditidae</taxon>
        <taxon>Peloderinae</taxon>
        <taxon>Caenorhabditis</taxon>
    </lineage>
</organism>
<feature type="domain" description="Domain of unknown function DB" evidence="2">
    <location>
        <begin position="31"/>
        <end position="128"/>
    </location>
</feature>
<accession>A0A9P1ICK6</accession>
<dbReference type="AlphaFoldDB" id="A0A9P1ICK6"/>